<dbReference type="STRING" id="336963.C4JVB7"/>
<evidence type="ECO:0000313" key="12">
    <source>
        <dbReference type="Proteomes" id="UP000002058"/>
    </source>
</evidence>
<name>C4JVB7_UNCRE</name>
<protein>
    <recommendedName>
        <fullName evidence="4">Propionyl-CoA carboxylase beta chain, mitochondrial</fullName>
        <ecNumber evidence="2">6.4.1.3</ecNumber>
    </recommendedName>
    <alternativeName>
        <fullName evidence="5">Propanoyl-CoA:carbon dioxide ligase subunit beta</fullName>
    </alternativeName>
</protein>
<dbReference type="PROSITE" id="PS50980">
    <property type="entry name" value="COA_CT_NTER"/>
    <property type="match status" value="1"/>
</dbReference>
<dbReference type="OMA" id="LAWYALM"/>
<dbReference type="EMBL" id="CH476618">
    <property type="protein sequence ID" value="EEP81644.1"/>
    <property type="molecule type" value="Genomic_DNA"/>
</dbReference>
<dbReference type="VEuPathDB" id="FungiDB:UREG_06509"/>
<dbReference type="InterPro" id="IPR051047">
    <property type="entry name" value="AccD/PCCB"/>
</dbReference>
<proteinExistence type="predicted"/>
<dbReference type="GO" id="GO:0006552">
    <property type="term" value="P:L-leucine catabolic process"/>
    <property type="evidence" value="ECO:0007669"/>
    <property type="project" value="UniProtKB-UniPathway"/>
</dbReference>
<dbReference type="Proteomes" id="UP000002058">
    <property type="component" value="Unassembled WGS sequence"/>
</dbReference>
<dbReference type="Pfam" id="PF01039">
    <property type="entry name" value="Carboxyl_trans"/>
    <property type="match status" value="1"/>
</dbReference>
<feature type="domain" description="CoA carboxyltransferase N-terminal" evidence="9">
    <location>
        <begin position="46"/>
        <end position="316"/>
    </location>
</feature>
<dbReference type="InterPro" id="IPR011763">
    <property type="entry name" value="COA_CT_C"/>
</dbReference>
<evidence type="ECO:0000256" key="4">
    <source>
        <dbReference type="ARBA" id="ARBA00041138"/>
    </source>
</evidence>
<evidence type="ECO:0000256" key="3">
    <source>
        <dbReference type="ARBA" id="ARBA00038567"/>
    </source>
</evidence>
<comment type="pathway">
    <text evidence="1">Metabolic intermediate metabolism; propanoyl-CoA degradation; succinyl-CoA from propanoyl-CoA: step 1/3.</text>
</comment>
<dbReference type="InterPro" id="IPR034733">
    <property type="entry name" value="AcCoA_carboxyl_beta"/>
</dbReference>
<dbReference type="UniPathway" id="UPA00363">
    <property type="reaction ID" value="UER00861"/>
</dbReference>
<evidence type="ECO:0000256" key="2">
    <source>
        <dbReference type="ARBA" id="ARBA00013050"/>
    </source>
</evidence>
<dbReference type="SUPFAM" id="SSF52096">
    <property type="entry name" value="ClpP/crotonase"/>
    <property type="match status" value="2"/>
</dbReference>
<dbReference type="PANTHER" id="PTHR43842">
    <property type="entry name" value="PROPIONYL-COA CARBOXYLASE BETA CHAIN"/>
    <property type="match status" value="1"/>
</dbReference>
<dbReference type="InterPro" id="IPR029045">
    <property type="entry name" value="ClpP/crotonase-like_dom_sf"/>
</dbReference>
<gene>
    <name evidence="11" type="ORF">UREG_06509</name>
</gene>
<evidence type="ECO:0000256" key="8">
    <source>
        <dbReference type="SAM" id="MobiDB-lite"/>
    </source>
</evidence>
<dbReference type="InterPro" id="IPR011762">
    <property type="entry name" value="COA_CT_N"/>
</dbReference>
<comment type="catalytic activity">
    <reaction evidence="6">
        <text>butanoyl-CoA + hydrogencarbonate + ATP = (2S)-ethylmalonyl-CoA + ADP + phosphate + H(+)</text>
        <dbReference type="Rhea" id="RHEA:59520"/>
        <dbReference type="ChEBI" id="CHEBI:15378"/>
        <dbReference type="ChEBI" id="CHEBI:17544"/>
        <dbReference type="ChEBI" id="CHEBI:30616"/>
        <dbReference type="ChEBI" id="CHEBI:43474"/>
        <dbReference type="ChEBI" id="CHEBI:57371"/>
        <dbReference type="ChEBI" id="CHEBI:60909"/>
        <dbReference type="ChEBI" id="CHEBI:456216"/>
    </reaction>
    <physiologicalReaction direction="left-to-right" evidence="6">
        <dbReference type="Rhea" id="RHEA:59521"/>
    </physiologicalReaction>
</comment>
<evidence type="ECO:0000259" key="10">
    <source>
        <dbReference type="PROSITE" id="PS50989"/>
    </source>
</evidence>
<evidence type="ECO:0000256" key="1">
    <source>
        <dbReference type="ARBA" id="ARBA00005060"/>
    </source>
</evidence>
<dbReference type="GeneID" id="8442616"/>
<dbReference type="KEGG" id="ure:UREG_06509"/>
<dbReference type="RefSeq" id="XP_002583542.1">
    <property type="nucleotide sequence ID" value="XM_002583496.1"/>
</dbReference>
<reference evidence="12" key="1">
    <citation type="journal article" date="2009" name="Genome Res.">
        <title>Comparative genomic analyses of the human fungal pathogens Coccidioides and their relatives.</title>
        <authorList>
            <person name="Sharpton T.J."/>
            <person name="Stajich J.E."/>
            <person name="Rounsley S.D."/>
            <person name="Gardner M.J."/>
            <person name="Wortman J.R."/>
            <person name="Jordar V.S."/>
            <person name="Maiti R."/>
            <person name="Kodira C.D."/>
            <person name="Neafsey D.E."/>
            <person name="Zeng Q."/>
            <person name="Hung C.-Y."/>
            <person name="McMahan C."/>
            <person name="Muszewska A."/>
            <person name="Grynberg M."/>
            <person name="Mandel M.A."/>
            <person name="Kellner E.M."/>
            <person name="Barker B.M."/>
            <person name="Galgiani J.N."/>
            <person name="Orbach M.J."/>
            <person name="Kirkland T.N."/>
            <person name="Cole G.T."/>
            <person name="Henn M.R."/>
            <person name="Birren B.W."/>
            <person name="Taylor J.W."/>
        </authorList>
    </citation>
    <scope>NUCLEOTIDE SEQUENCE [LARGE SCALE GENOMIC DNA]</scope>
    <source>
        <strain evidence="12">UAMH 1704</strain>
    </source>
</reference>
<evidence type="ECO:0000259" key="9">
    <source>
        <dbReference type="PROSITE" id="PS50980"/>
    </source>
</evidence>
<evidence type="ECO:0000313" key="11">
    <source>
        <dbReference type="EMBL" id="EEP81644.1"/>
    </source>
</evidence>
<feature type="domain" description="CoA carboxyltransferase C-terminal" evidence="10">
    <location>
        <begin position="320"/>
        <end position="422"/>
    </location>
</feature>
<evidence type="ECO:0000256" key="7">
    <source>
        <dbReference type="ARBA" id="ARBA00049495"/>
    </source>
</evidence>
<dbReference type="InParanoid" id="C4JVB7"/>
<evidence type="ECO:0000256" key="6">
    <source>
        <dbReference type="ARBA" id="ARBA00048208"/>
    </source>
</evidence>
<comment type="subunit">
    <text evidence="3">The holoenzyme is a dodecamer composed of 6 PCCA/alpha subunits and 6 PCCB/beta subunits.</text>
</comment>
<dbReference type="HOGENOM" id="CLU_018822_6_1_1"/>
<dbReference type="OrthoDB" id="439921at2759"/>
<accession>C4JVB7</accession>
<dbReference type="EC" id="6.4.1.3" evidence="2"/>
<comment type="catalytic activity">
    <reaction evidence="7">
        <text>propanoyl-CoA + hydrogencarbonate + ATP = (S)-methylmalonyl-CoA + ADP + phosphate + H(+)</text>
        <dbReference type="Rhea" id="RHEA:23720"/>
        <dbReference type="ChEBI" id="CHEBI:15378"/>
        <dbReference type="ChEBI" id="CHEBI:17544"/>
        <dbReference type="ChEBI" id="CHEBI:30616"/>
        <dbReference type="ChEBI" id="CHEBI:43474"/>
        <dbReference type="ChEBI" id="CHEBI:57327"/>
        <dbReference type="ChEBI" id="CHEBI:57392"/>
        <dbReference type="ChEBI" id="CHEBI:456216"/>
        <dbReference type="EC" id="6.4.1.3"/>
    </reaction>
    <physiologicalReaction direction="left-to-right" evidence="7">
        <dbReference type="Rhea" id="RHEA:23721"/>
    </physiologicalReaction>
</comment>
<dbReference type="PROSITE" id="PS50989">
    <property type="entry name" value="COA_CT_CTER"/>
    <property type="match status" value="1"/>
</dbReference>
<sequence length="422" mass="45466">MTKDERNTSGSQASQKATERLNQLSSHLESGANQAKKRKSTKSALPADHSDVLGQIATLRTLAANPDPKNRGYIRQKQAGKLWVRERIHELLDPNTFQEIGSVSGTVTWKQTGALTEEPVAFTPSNNVQGMGKLNGREILLTADDFSIRGGHADGAIAAKTEYMEQMAIALRLPMIKLVDGSSGGGSVTTIRTEGWSYIPQVKLFKHVVEQLNMGIPNLGAVVGPAIGLGAARVVSCHFSVMAADIGSLFNAGPKVVEGATFEEGLGFQELGGPMMHCTNGTIDNLAANEAECFEQIRTVLAYLPNSGAEAPPVIACSDPENRQDISLRSIIPRRQQRMYNPWAIIKSVVDKDSWFEIGPLWGRTAITGLARLGGRPVGIISLNCEVNSGALDAGGSQKLTRLLKLCDVMNIPVLQFIDVRK</sequence>
<keyword evidence="12" id="KW-1185">Reference proteome</keyword>
<dbReference type="GO" id="GO:0004658">
    <property type="term" value="F:propionyl-CoA carboxylase activity"/>
    <property type="evidence" value="ECO:0007669"/>
    <property type="project" value="UniProtKB-EC"/>
</dbReference>
<evidence type="ECO:0000256" key="5">
    <source>
        <dbReference type="ARBA" id="ARBA00042797"/>
    </source>
</evidence>
<dbReference type="eggNOG" id="KOG0540">
    <property type="taxonomic scope" value="Eukaryota"/>
</dbReference>
<dbReference type="Gene3D" id="3.90.226.10">
    <property type="entry name" value="2-enoyl-CoA Hydratase, Chain A, domain 1"/>
    <property type="match status" value="2"/>
</dbReference>
<feature type="region of interest" description="Disordered" evidence="8">
    <location>
        <begin position="1"/>
        <end position="49"/>
    </location>
</feature>
<dbReference type="PANTHER" id="PTHR43842:SF2">
    <property type="entry name" value="PROPIONYL-COA CARBOXYLASE BETA CHAIN, MITOCHONDRIAL"/>
    <property type="match status" value="1"/>
</dbReference>
<organism evidence="11 12">
    <name type="scientific">Uncinocarpus reesii (strain UAMH 1704)</name>
    <dbReference type="NCBI Taxonomy" id="336963"/>
    <lineage>
        <taxon>Eukaryota</taxon>
        <taxon>Fungi</taxon>
        <taxon>Dikarya</taxon>
        <taxon>Ascomycota</taxon>
        <taxon>Pezizomycotina</taxon>
        <taxon>Eurotiomycetes</taxon>
        <taxon>Eurotiomycetidae</taxon>
        <taxon>Onygenales</taxon>
        <taxon>Onygenaceae</taxon>
        <taxon>Uncinocarpus</taxon>
    </lineage>
</organism>
<dbReference type="AlphaFoldDB" id="C4JVB7"/>
<feature type="compositionally biased region" description="Polar residues" evidence="8">
    <location>
        <begin position="8"/>
        <end position="33"/>
    </location>
</feature>